<evidence type="ECO:0000259" key="4">
    <source>
        <dbReference type="PROSITE" id="PS50075"/>
    </source>
</evidence>
<sequence length="4195" mass="461245">MNAEDALKLARRFIGLPLEKRRMFLAALDKEGVEFSGFPIPRGVEAEDRQALSYAQQRMWFLWQLEPDSSAYNLPGAVRLKGALSLPALEQAFASLVARHETLRTVFQRQADDSLLQVPSSTALVIGRKDFSALPAAEREQAVRQAAEAQSLQPFDLSSGPLLRVELLTLDEREHVLLLTLHHIVSDGWSMNVLIDEFIRCYDAHEAGVAPQLADLPIQYSDYALWQRRWLEAGELQRQLDYWQTQLGDEHPVLELPIDYPRPVLPSYRGRRLEHVVDAALVEQLRGVARQHGVTLFMLLLGTFNILLHRYTGQDDLRVGVPIANRNRREIEGLIGFFVNTQVLRVQLDGQTRLDDLLRDIKETALGAQAHQDLPFERLVEALKLERSLSYNPLFQVMYNHQPEVADVTTLKVGSGLELGVIEWESRSTQFDLSLDTYEKGGHLHAAFTYASDLFNPDTIERMARHWTLLLRNIVNDPQQRVGELALLAPADYRQLVTEWGRHDTTWPSERPVHELFELQAERSPDAIALICDGQRLSYGQLNARSNRLARTLVAAGVGPDVLVGIAVDRSLDLVVAILAVLKAGGAYVPLDPQYPVDRLRFMIEDSASRLLLSQSHLLERLPVPDGVRCLCLDQAESWESAEPGNLQRKVWAESLAYVMFTSGSTGRPKGVGISHGALSKHAFASQYYYGLSRADCVLQFATFNFDAFGEQLFGPLTCGASVVLRGNEVWDSETLYRQIVEQGITVMDLTTAYWNMIAKEFAAVGPRDYAALRQVHSGGEAMPPEGVQAWRRAGLEQVKLLNTYGPTEATVTATTLDCSDYVFNRRPLPLTLPIGQPLPGRHAYLLDAHLAPTPVGVTGELLIGGELLARGYFQRPALTAERFIPDPFSTSGARLYRTGDLARFNALGEIEYVGRVDHQVKIRGLRIELGEVEARLLELAAVSEAVVLAVQGGSSLQLVGYVVPQDTSLVSASADEQGAARETLKAQLKDRLPDYMVPTQLLFLGQMPLSPNGKLDRKALPSADASQLQQAFIAPSSELERGIAAIWQDVLKLEQVGLTDNFFELGGDSIISIQVVSRSRQAGIHFTPRDLFQHQTVQGLASVAQQGGSGLVIDQGPVIGEQPLLPIQQVFFEDTIAQRHHWNQAVLLRSHLTLQAPALLQALNALLAHHDALRSRFIETPDGWRAEVAPIAVDPELLWTADNLNTAELEALCVKAQRSLDLQNGPLLRAVLASMADGSQRLLLAVHHLAVDGVSWRILLEDLQRAYQQASAGAVIKLPAKTSAYKAWGEHLRAYASTESVQAELTFWQQQLQGAVVDLPWDNPQGSRQSRYAKVLHSRLDKTLTQQLLQQAPAAYRTQVNDLLLTALARVICRWTGHADTLIQLEGHGREELFSSVDLTRTVGWFTSLFPVRLTPADSVGAAIKQIKEQLRAIPNKGIGFGVLRYLGDDTSRARLKALPLPCITFNYLGQFDGSFDAREGALFSPAGESAGLEQSLDAPLDNWLGVEGQVYDGELDLRWTFSHEQFNEATVARLADDYARELEALIDHCCQADSMGTTPSDFPLARITQAQLDAIPVPAAAIEDVYPLSPMQQGMLFHTLYEQGTGTYINQLCVDVDGLDPERFRAAWQATMDAHEILRSGFIWQGELQQQLQIIHRCLALPYTVLDWRERHDAAQALKDFIAADLARGFDLTQAGLLRVTLIQLGDERHHLIFTNHHILMDGWSSAQMLGEVLQRYAGQQPPRPVSRYADYIQWLQRQDAALSEAFWQEQLADLQEPTVLANAAAASAEVRSESGHALKHYTLAAPRTERLNAFARQQKVTVNTLVQAAWLLLLQRYTGSACVAFGTTVAGRPAELVGIEQQVGLFINTLPVIAGSRPDQTVAAWLAAVQAQNLSLREFEHTPLASIQRWAGQGGGALFDSLLVFENFPISAALQRGTAQGVVFGEVANQDQTHYPLTLGVTLGETLALHMSFDQAHFSVATIERLSAQLLHLLERFADSGERRLGEIALADDEEHRAQQAANHPQPYPTDIAVHQRIAHLAALKPDATAVIFDGQRFSYGDIDRRANQLAHALIARGVAPETRIGVALPRSEGVIVALLAVLKAGAAYVPLDTSYPRERLAYLIEDSGLALLLTDSRVSAQLPLEGADQVLELDRLDLSLQSADAPSASVDPQNLAYVIYTSGSTGNPKGVSVAHGPLAMHCQAIGERYEMRDSDCEFHFMSFAFDGAHERWLTSLTHGASLLIRDDSLWTPEQTYNAMREHGVTVVAFPPVYLQQLAEHAEREGNPPKVRIYCFGGDAVPNASFERVKRALDPDFIINGYGPTETVVTPLIWKAGREVACGAAYAPIGSRIGDRSAYVLDADLNLLPQGMAGELYLGGSGLARGYLNRPGLTAERFVADPFSTEGGLLYRTGDLVRQRADGTFDYLDRIDNQVKIRGFRIELGEVEASLQALDGVREAVVVAQEGAAGSGKRLVAYVVADESVGDAFAELLREQLKATLPAHMVPAYLLLLDRLPLTPNGKLDRKNLPKPDVSQLQQTYVAPRSALEQQLVSIWQEVLKLEQVGLRDNFFELGGDSIVSIQVVSRARLVGIHFTPKDLFQHQTIEALAAVVQTGAPVQLIDQQPVTGETALLPIHQWFFTQPIPDRHHWNQSVMLKPTQALDAQALERALDALVVHHDSLRLDFIEQGEGWIARYRDVEAPAAGTLLWQADVTDLAALEVLGNQAQRSLRLEGGPLIRALLANLADGTQRLLLIVHHLVVDGVSWRILFEDLQSAYRQTLAGAAVQLPAKTSAVNAWTAALQGYAASAPLQAELGFWQQQLQGASAGLPWDNPQGGQQHRQAVTIRTALDKTLTRQLLQQAPAAYRTQVNDLLLTALARVIVRWTGDDSVWVQLEGHGREDLFTHVDLSRTVGWFTSLFPAKLTPAADLGASLKQIKEQLRAIPNKGIGFGALAHLGDEHARQTLQGLAKPQLTFNYLGQFDGSFDSADDALFVPTTERGGEEVNLQGPLGSPLALDGQVFGGELDLSWTFSGDLFNTATIQRLADDYVQELTALIAHCCDSHSGGVTPSDFPLARLTQAQLDTLVRHPQAIDDLYPLSPMQQGMLFHSLLGQGSGDYINQMRLDIEGVDPQRFRAAWQAVVDAHDILRTGFFWQGDLAQPVQIVQRQVEVPFRVLDWSERTDIEDALQTVADEERAQGVELTLAPLMRLVLVRTATDRHHLIYTNHHILMDGWSSAQLLGEVLQHYRGDSVARPAGRYRDYIAWLQRQDASLGEGFWTQQLRTLDEPVRLAQVFARPAQDVSAKLYGHHRIQLDVQQTQRLAEFARESKVTVNTLVQAAWLLLLQRYTGKASVAFGATVAGRPADLVGVEGQIGLFINTLPVIASPRPEQSLGDWLHSVQAQNLALREFEHTALFDIQRWAGLGGEALFDNILVFENYPISEALEQGAPEGLRFGAVDNLEQTNYPLTLLVSLGAELAVQFSYQCASFTEASVEQIGLHLQRLLLQMTDAGQRSLGELSLLDERETRQHVQGWNATAASYPQARCVHRLFEAQARQTPDATALVFAEQALSYAELNVRANRLAHRLIEQGVVPDQLVGVALERGVEMVVALLAILKAGGAYLPLDPAFPQDRLAHMIEDSGIELLLTQRSLLNQLPLSGGSEPVGAKLARDGGGSVNGDGGCTDAIASKLGSHRLSPTGAGVGVETLVLDQEGDWLDGYACEAPTTRLDAEHLAYAIYTSGSTGKPKGVMVRHGALVNFVASMAREPGITAGDRVLSLTTFSFDIFGLELYGALLSGACVVLVDKQSAHDPEALLKTIDWQQVSVVQATPSTWRMLLDHPASVLLAGRKCLCGGEALAEDLAERLLDVAGEVWNLYGPTETTIWSAAYRLTEEQRVPYLGRPIANTSLYIVGDHFAPNPVGLIGELLIGGDGLARGYHDRAALTAERFLPDPFGNGARVYRTGDLARQRGDGVIEYNGRVDHQVKIRGFRIELGEIEACLLAQDAIREAVVVPQQGPGGLQLVAYLIAAHPETAEPATLRETLKAQLAPLLPDYMMPAHWLLLERFPLTPNGKLDRKALPLPDARQLLRAYVAPQGALEQGIADIWQDVLKLERVGRDDNFFELGGHSLLATQATARLQMQQGAAVPLDLLFSTTSLADYAAQLAAHLTPHSSADLSEMHDFLADLETL</sequence>
<dbReference type="PROSITE" id="PS50075">
    <property type="entry name" value="CARRIER"/>
    <property type="match status" value="3"/>
</dbReference>
<dbReference type="InterPro" id="IPR009081">
    <property type="entry name" value="PP-bd_ACP"/>
</dbReference>
<feature type="domain" description="Carrier" evidence="4">
    <location>
        <begin position="2546"/>
        <end position="2620"/>
    </location>
</feature>
<dbReference type="NCBIfam" id="NF003417">
    <property type="entry name" value="PRK04813.1"/>
    <property type="match status" value="4"/>
</dbReference>
<dbReference type="EMBL" id="CP117451">
    <property type="protein sequence ID" value="WLG99439.1"/>
    <property type="molecule type" value="Genomic_DNA"/>
</dbReference>
<dbReference type="Gene3D" id="3.30.300.30">
    <property type="match status" value="3"/>
</dbReference>
<dbReference type="Gene3D" id="3.30.559.10">
    <property type="entry name" value="Chloramphenicol acetyltransferase-like domain"/>
    <property type="match status" value="5"/>
</dbReference>
<evidence type="ECO:0000256" key="1">
    <source>
        <dbReference type="ARBA" id="ARBA00001957"/>
    </source>
</evidence>
<dbReference type="InterPro" id="IPR010060">
    <property type="entry name" value="NRPS_synth"/>
</dbReference>
<dbReference type="SUPFAM" id="SSF56801">
    <property type="entry name" value="Acetyl-CoA synthetase-like"/>
    <property type="match status" value="3"/>
</dbReference>
<dbReference type="InterPro" id="IPR020806">
    <property type="entry name" value="PKS_PP-bd"/>
</dbReference>
<dbReference type="PROSITE" id="PS00012">
    <property type="entry name" value="PHOSPHOPANTETHEINE"/>
    <property type="match status" value="2"/>
</dbReference>
<protein>
    <submittedName>
        <fullName evidence="5">Non-ribosomal peptide synthase/polyketide synthase</fullName>
    </submittedName>
</protein>
<dbReference type="PANTHER" id="PTHR45398:SF1">
    <property type="entry name" value="ENZYME, PUTATIVE (JCVI)-RELATED"/>
    <property type="match status" value="1"/>
</dbReference>
<keyword evidence="6" id="KW-1185">Reference proteome</keyword>
<dbReference type="InterPro" id="IPR001242">
    <property type="entry name" value="Condensation_dom"/>
</dbReference>
<dbReference type="SUPFAM" id="SSF47336">
    <property type="entry name" value="ACP-like"/>
    <property type="match status" value="3"/>
</dbReference>
<evidence type="ECO:0000313" key="5">
    <source>
        <dbReference type="EMBL" id="WLG99439.1"/>
    </source>
</evidence>
<name>A0ABY9FB42_9PSED</name>
<dbReference type="InterPro" id="IPR010071">
    <property type="entry name" value="AA_adenyl_dom"/>
</dbReference>
<dbReference type="CDD" id="cd19534">
    <property type="entry name" value="E_NRPS"/>
    <property type="match status" value="2"/>
</dbReference>
<dbReference type="InterPro" id="IPR020845">
    <property type="entry name" value="AMP-binding_CS"/>
</dbReference>
<dbReference type="CDD" id="cd19531">
    <property type="entry name" value="LCL_NRPS-like"/>
    <property type="match status" value="1"/>
</dbReference>
<gene>
    <name evidence="5" type="ORF">PSH92_18950</name>
</gene>
<organism evidence="5 6">
    <name type="scientific">Pseudomonas beijingensis</name>
    <dbReference type="NCBI Taxonomy" id="2954101"/>
    <lineage>
        <taxon>Bacteria</taxon>
        <taxon>Pseudomonadati</taxon>
        <taxon>Pseudomonadota</taxon>
        <taxon>Gammaproteobacteria</taxon>
        <taxon>Pseudomonadales</taxon>
        <taxon>Pseudomonadaceae</taxon>
        <taxon>Pseudomonas</taxon>
    </lineage>
</organism>
<dbReference type="CDD" id="cd19543">
    <property type="entry name" value="DCL_NRPS"/>
    <property type="match status" value="2"/>
</dbReference>
<reference evidence="5 6" key="1">
    <citation type="submission" date="2023-02" db="EMBL/GenBank/DDBJ databases">
        <title>Evolution of Hrp T3SS in non-pathogenic Pseudomonas fluorescens.</title>
        <authorList>
            <person name="Liao K."/>
            <person name="Wei H."/>
            <person name="Gu Y."/>
        </authorList>
    </citation>
    <scope>NUCLEOTIDE SEQUENCE [LARGE SCALE GENOMIC DNA]</scope>
    <source>
        <strain evidence="5 6">FP2034</strain>
    </source>
</reference>
<dbReference type="RefSeq" id="WP_305467764.1">
    <property type="nucleotide sequence ID" value="NZ_CP117451.1"/>
</dbReference>
<dbReference type="PROSITE" id="PS00455">
    <property type="entry name" value="AMP_BINDING"/>
    <property type="match status" value="2"/>
</dbReference>
<feature type="domain" description="Carrier" evidence="4">
    <location>
        <begin position="4099"/>
        <end position="4174"/>
    </location>
</feature>
<dbReference type="InterPro" id="IPR025110">
    <property type="entry name" value="AMP-bd_C"/>
</dbReference>
<dbReference type="Gene3D" id="3.40.50.980">
    <property type="match status" value="8"/>
</dbReference>
<dbReference type="InterPro" id="IPR023213">
    <property type="entry name" value="CAT-like_dom_sf"/>
</dbReference>
<dbReference type="InterPro" id="IPR006162">
    <property type="entry name" value="Ppantetheine_attach_site"/>
</dbReference>
<dbReference type="Pfam" id="PF00501">
    <property type="entry name" value="AMP-binding"/>
    <property type="match status" value="3"/>
</dbReference>
<dbReference type="NCBIfam" id="TIGR01720">
    <property type="entry name" value="NRPS-para261"/>
    <property type="match status" value="2"/>
</dbReference>
<dbReference type="SMART" id="SM00823">
    <property type="entry name" value="PKS_PP"/>
    <property type="match status" value="3"/>
</dbReference>
<proteinExistence type="predicted"/>
<evidence type="ECO:0000256" key="2">
    <source>
        <dbReference type="ARBA" id="ARBA00022450"/>
    </source>
</evidence>
<feature type="domain" description="Carrier" evidence="4">
    <location>
        <begin position="1035"/>
        <end position="1109"/>
    </location>
</feature>
<dbReference type="InterPro" id="IPR000873">
    <property type="entry name" value="AMP-dep_synth/lig_dom"/>
</dbReference>
<accession>A0ABY9FB42</accession>
<dbReference type="CDD" id="cd05930">
    <property type="entry name" value="A_NRPS"/>
    <property type="match status" value="1"/>
</dbReference>
<dbReference type="Pfam" id="PF13193">
    <property type="entry name" value="AMP-binding_C"/>
    <property type="match status" value="3"/>
</dbReference>
<dbReference type="NCBIfam" id="TIGR01733">
    <property type="entry name" value="AA-adenyl-dom"/>
    <property type="match status" value="3"/>
</dbReference>
<keyword evidence="2" id="KW-0596">Phosphopantetheine</keyword>
<evidence type="ECO:0000256" key="3">
    <source>
        <dbReference type="ARBA" id="ARBA00022553"/>
    </source>
</evidence>
<dbReference type="NCBIfam" id="NF004282">
    <property type="entry name" value="PRK05691.1"/>
    <property type="match status" value="5"/>
</dbReference>
<dbReference type="Proteomes" id="UP001224838">
    <property type="component" value="Chromosome"/>
</dbReference>
<evidence type="ECO:0000313" key="6">
    <source>
        <dbReference type="Proteomes" id="UP001224838"/>
    </source>
</evidence>
<dbReference type="Gene3D" id="2.30.38.10">
    <property type="entry name" value="Luciferase, Domain 3"/>
    <property type="match status" value="3"/>
</dbReference>
<dbReference type="Pfam" id="PF00550">
    <property type="entry name" value="PP-binding"/>
    <property type="match status" value="3"/>
</dbReference>
<dbReference type="Gene3D" id="3.30.559.30">
    <property type="entry name" value="Nonribosomal peptide synthetase, condensation domain"/>
    <property type="match status" value="5"/>
</dbReference>
<dbReference type="CDD" id="cd17649">
    <property type="entry name" value="A_NRPS_PvdJ-like"/>
    <property type="match status" value="2"/>
</dbReference>
<dbReference type="InterPro" id="IPR036736">
    <property type="entry name" value="ACP-like_sf"/>
</dbReference>
<keyword evidence="3" id="KW-0597">Phosphoprotein</keyword>
<dbReference type="InterPro" id="IPR045851">
    <property type="entry name" value="AMP-bd_C_sf"/>
</dbReference>
<dbReference type="PANTHER" id="PTHR45398">
    <property type="match status" value="1"/>
</dbReference>
<dbReference type="Pfam" id="PF00668">
    <property type="entry name" value="Condensation"/>
    <property type="match status" value="5"/>
</dbReference>
<dbReference type="SUPFAM" id="SSF52777">
    <property type="entry name" value="CoA-dependent acyltransferases"/>
    <property type="match status" value="10"/>
</dbReference>
<dbReference type="Gene3D" id="1.10.1200.10">
    <property type="entry name" value="ACP-like"/>
    <property type="match status" value="3"/>
</dbReference>
<comment type="cofactor">
    <cofactor evidence="1">
        <name>pantetheine 4'-phosphate</name>
        <dbReference type="ChEBI" id="CHEBI:47942"/>
    </cofactor>
</comment>